<dbReference type="Proteomes" id="UP001604277">
    <property type="component" value="Unassembled WGS sequence"/>
</dbReference>
<dbReference type="PANTHER" id="PTHR48055">
    <property type="entry name" value="LEUCINE-RICH REPEAT RECEPTOR PROTEIN KINASE EMS1"/>
    <property type="match status" value="1"/>
</dbReference>
<dbReference type="Gene3D" id="1.10.510.10">
    <property type="entry name" value="Transferase(Phosphotransferase) domain 1"/>
    <property type="match status" value="1"/>
</dbReference>
<dbReference type="SUPFAM" id="SSF56112">
    <property type="entry name" value="Protein kinase-like (PK-like)"/>
    <property type="match status" value="1"/>
</dbReference>
<organism evidence="2 3">
    <name type="scientific">Forsythia ovata</name>
    <dbReference type="NCBI Taxonomy" id="205694"/>
    <lineage>
        <taxon>Eukaryota</taxon>
        <taxon>Viridiplantae</taxon>
        <taxon>Streptophyta</taxon>
        <taxon>Embryophyta</taxon>
        <taxon>Tracheophyta</taxon>
        <taxon>Spermatophyta</taxon>
        <taxon>Magnoliopsida</taxon>
        <taxon>eudicotyledons</taxon>
        <taxon>Gunneridae</taxon>
        <taxon>Pentapetalae</taxon>
        <taxon>asterids</taxon>
        <taxon>lamiids</taxon>
        <taxon>Lamiales</taxon>
        <taxon>Oleaceae</taxon>
        <taxon>Forsythieae</taxon>
        <taxon>Forsythia</taxon>
    </lineage>
</organism>
<evidence type="ECO:0000313" key="3">
    <source>
        <dbReference type="Proteomes" id="UP001604277"/>
    </source>
</evidence>
<dbReference type="Pfam" id="PF07714">
    <property type="entry name" value="PK_Tyr_Ser-Thr"/>
    <property type="match status" value="1"/>
</dbReference>
<dbReference type="SMART" id="SM00220">
    <property type="entry name" value="S_TKc"/>
    <property type="match status" value="1"/>
</dbReference>
<dbReference type="InterPro" id="IPR051564">
    <property type="entry name" value="LRR_receptor-like_kinase"/>
</dbReference>
<dbReference type="InterPro" id="IPR011009">
    <property type="entry name" value="Kinase-like_dom_sf"/>
</dbReference>
<feature type="domain" description="Protein kinase" evidence="1">
    <location>
        <begin position="1"/>
        <end position="225"/>
    </location>
</feature>
<protein>
    <submittedName>
        <fullName evidence="2">LRR receptor-like serine/threonine-protein kinase</fullName>
    </submittedName>
</protein>
<name>A0ABD1VMM8_9LAMI</name>
<dbReference type="EMBL" id="JBFOLJ010000005">
    <property type="protein sequence ID" value="KAL2538609.1"/>
    <property type="molecule type" value="Genomic_DNA"/>
</dbReference>
<dbReference type="InterPro" id="IPR001245">
    <property type="entry name" value="Ser-Thr/Tyr_kinase_cat_dom"/>
</dbReference>
<dbReference type="InterPro" id="IPR008271">
    <property type="entry name" value="Ser/Thr_kinase_AS"/>
</dbReference>
<dbReference type="PROSITE" id="PS00108">
    <property type="entry name" value="PROTEIN_KINASE_ST"/>
    <property type="match status" value="1"/>
</dbReference>
<dbReference type="Gene3D" id="3.30.200.20">
    <property type="entry name" value="Phosphorylase Kinase, domain 1"/>
    <property type="match status" value="1"/>
</dbReference>
<evidence type="ECO:0000313" key="2">
    <source>
        <dbReference type="EMBL" id="KAL2538609.1"/>
    </source>
</evidence>
<proteinExistence type="predicted"/>
<keyword evidence="3" id="KW-1185">Reference proteome</keyword>
<sequence length="225" mass="25210">MQVLRKRPSVTIHGCYVHKGLFDIAFSSGDNSRSVTTISLSEKNSLPSWLLLRAESLSLCDCESAIPRSEILSTICHRKLVRIIGCCSNTEFKALILEYMPNGSLERWLYSHNYFLDMLKRLDIAIDVALALEYLHHGLTFTVLHCDLKPSNVLLDQYMVGHVGDFGIAKLFDQGESISQAKTLATIGYMASEYGTEGIVSTSGDVYSYGVMLDKYNFVLIWAHK</sequence>
<evidence type="ECO:0000259" key="1">
    <source>
        <dbReference type="PROSITE" id="PS50011"/>
    </source>
</evidence>
<dbReference type="AlphaFoldDB" id="A0ABD1VMM8"/>
<reference evidence="3" key="1">
    <citation type="submission" date="2024-07" db="EMBL/GenBank/DDBJ databases">
        <title>Two chromosome-level genome assemblies of Korean endemic species Abeliophyllum distichum and Forsythia ovata (Oleaceae).</title>
        <authorList>
            <person name="Jang H."/>
        </authorList>
    </citation>
    <scope>NUCLEOTIDE SEQUENCE [LARGE SCALE GENOMIC DNA]</scope>
</reference>
<dbReference type="PROSITE" id="PS50011">
    <property type="entry name" value="PROTEIN_KINASE_DOM"/>
    <property type="match status" value="1"/>
</dbReference>
<comment type="caution">
    <text evidence="2">The sequence shown here is derived from an EMBL/GenBank/DDBJ whole genome shotgun (WGS) entry which is preliminary data.</text>
</comment>
<accession>A0ABD1VMM8</accession>
<gene>
    <name evidence="2" type="ORF">Fot_20000</name>
</gene>
<dbReference type="InterPro" id="IPR000719">
    <property type="entry name" value="Prot_kinase_dom"/>
</dbReference>
<dbReference type="PANTHER" id="PTHR48055:SF57">
    <property type="entry name" value="PROTEIN KINASE DOMAIN-CONTAINING PROTEIN"/>
    <property type="match status" value="1"/>
</dbReference>